<keyword evidence="1 2" id="KW-0812">Transmembrane</keyword>
<dbReference type="InterPro" id="IPR023997">
    <property type="entry name" value="TonB-dep_OMP_SusC/RagA_CS"/>
</dbReference>
<accession>A0A291QR55</accession>
<sequence>MDCPRYERAQWIIHVTLLLPLAFFQPKIKAAMRLLFNSQRYHSLRMKILLGVLALIINPLITFSQSKKITGRVIDEANKPVPGVSIRIKNTASGTTSDAEGKFSLSVPAGAVLVFSNINYDTREMEVGDQTSMIVQLVTKVSDLNTVVVVGYGSRSKADVGGAVISVDEKILKDRPVTNTLSALQGAAPGLVITRSNGQPGREGWTARIRGITSLGAQNAPLFIIDGVEGDINSINPNDIQNITVLEDAASAAIYGAKAGGGVILVTTKGGKANQKTRVDFSSMYTWRTTYARPEGLSSRKEGELLNAANVNGGGNPAFSEQQLEWFDDPNVDDYLNPNTNQWEYYYNNSMQDILMRNQSPQRNLNLSVSGGGDKSSFLFSMGYLDQQGVFKFGPDQYSRFNARINYNTKFSNVFSLDTRLSFAKENIMAPSVGVSGSYGLMYNVYSIRASRNPIFTPGSDGKLYAFIGTISNAYPILKDGGYDDEDKYNVNGVVTLSAKQIVKGLNLKAVYSPGLVLSNREIYNKTVPRWTIDQNMNPVPGTSINPVNSLNKSRPYSITQNFFTTADYNYSIDKHNFNLLGGYEYKIYQYDRIQAIQRALLLNDFPTLNYTTLANADVGNVSDNIQVNTWISYFGRLSYNYNKKYYLEGTFRRDGSSRLAPGHKFQNFYAVNAFWRIAEEEWFKTALPWIDEFKVAASYGTTGGAQTSDPNANNYDFQSPLSRSYYPFNDARTAMFWQGSLPADSKAWEIIKTANIGFDLEMLRSRLRIHFDYFKKTNDNVFVAQQLPSMLGVAPNAANLAAIKVTGWGVNINWTDQFKNGSYFISANLSDDKNTVVKNIGGTVYGQGINSALVGMSTNSIFGYKADGYFDTEDELAGSPVRVSNTSVGDIKLIDRNKDGFINEGVNTAENHGDLVYLGNTNSRYVFGINAGVNWKGFDISVLFNGVGKRNVLINPENAMAFYSGWIMPWKIHEDYWRPDNLDAKFPRILVSDRINNVVSSHWVQDASYIRLKNLQVGYTLTKDKHHIKGLGDVRLYFSGQDLWEKTGMWFNYYDPENTDRISYGYPMWRSYAMGLNVSF</sequence>
<organism evidence="4 5">
    <name type="scientific">Chitinophaga caeni</name>
    <dbReference type="NCBI Taxonomy" id="2029983"/>
    <lineage>
        <taxon>Bacteria</taxon>
        <taxon>Pseudomonadati</taxon>
        <taxon>Bacteroidota</taxon>
        <taxon>Chitinophagia</taxon>
        <taxon>Chitinophagales</taxon>
        <taxon>Chitinophagaceae</taxon>
        <taxon>Chitinophaga</taxon>
    </lineage>
</organism>
<dbReference type="Pfam" id="PF07715">
    <property type="entry name" value="Plug"/>
    <property type="match status" value="1"/>
</dbReference>
<dbReference type="Proteomes" id="UP000220133">
    <property type="component" value="Chromosome"/>
</dbReference>
<protein>
    <recommendedName>
        <fullName evidence="3">TonB-dependent receptor plug domain-containing protein</fullName>
    </recommendedName>
</protein>
<feature type="domain" description="TonB-dependent receptor plug" evidence="3">
    <location>
        <begin position="157"/>
        <end position="263"/>
    </location>
</feature>
<name>A0A291QR55_9BACT</name>
<dbReference type="KEGG" id="cbae:COR50_04200"/>
<dbReference type="NCBIfam" id="TIGR04056">
    <property type="entry name" value="OMP_RagA_SusC"/>
    <property type="match status" value="1"/>
</dbReference>
<keyword evidence="1" id="KW-0813">Transport</keyword>
<dbReference type="EMBL" id="CP023777">
    <property type="protein sequence ID" value="ATL46440.1"/>
    <property type="molecule type" value="Genomic_DNA"/>
</dbReference>
<reference evidence="4 5" key="1">
    <citation type="submission" date="2017-10" db="EMBL/GenBank/DDBJ databases">
        <title>Paenichitinophaga pekingensis gen. nov., sp. nov., isolated from activated sludge.</title>
        <authorList>
            <person name="Jin D."/>
            <person name="Kong X."/>
            <person name="Deng Y."/>
            <person name="Bai Z."/>
        </authorList>
    </citation>
    <scope>NUCLEOTIDE SEQUENCE [LARGE SCALE GENOMIC DNA]</scope>
    <source>
        <strain evidence="4 5">13</strain>
    </source>
</reference>
<evidence type="ECO:0000256" key="2">
    <source>
        <dbReference type="SAM" id="Phobius"/>
    </source>
</evidence>
<dbReference type="AlphaFoldDB" id="A0A291QR55"/>
<dbReference type="GO" id="GO:0009279">
    <property type="term" value="C:cell outer membrane"/>
    <property type="evidence" value="ECO:0007669"/>
    <property type="project" value="UniProtKB-SubCell"/>
</dbReference>
<dbReference type="SUPFAM" id="SSF56935">
    <property type="entry name" value="Porins"/>
    <property type="match status" value="1"/>
</dbReference>
<dbReference type="NCBIfam" id="TIGR04057">
    <property type="entry name" value="SusC_RagA_signa"/>
    <property type="match status" value="1"/>
</dbReference>
<dbReference type="Pfam" id="PF13715">
    <property type="entry name" value="CarbopepD_reg_2"/>
    <property type="match status" value="1"/>
</dbReference>
<feature type="transmembrane region" description="Helical" evidence="2">
    <location>
        <begin position="44"/>
        <end position="63"/>
    </location>
</feature>
<keyword evidence="1 2" id="KW-0472">Membrane</keyword>
<evidence type="ECO:0000259" key="3">
    <source>
        <dbReference type="Pfam" id="PF07715"/>
    </source>
</evidence>
<keyword evidence="2" id="KW-1133">Transmembrane helix</keyword>
<keyword evidence="1" id="KW-0998">Cell outer membrane</keyword>
<gene>
    <name evidence="4" type="ORF">COR50_04200</name>
</gene>
<evidence type="ECO:0000313" key="5">
    <source>
        <dbReference type="Proteomes" id="UP000220133"/>
    </source>
</evidence>
<dbReference type="InterPro" id="IPR012910">
    <property type="entry name" value="Plug_dom"/>
</dbReference>
<evidence type="ECO:0000256" key="1">
    <source>
        <dbReference type="PROSITE-ProRule" id="PRU01360"/>
    </source>
</evidence>
<dbReference type="SUPFAM" id="SSF49464">
    <property type="entry name" value="Carboxypeptidase regulatory domain-like"/>
    <property type="match status" value="1"/>
</dbReference>
<dbReference type="InterPro" id="IPR023996">
    <property type="entry name" value="TonB-dep_OMP_SusC/RagA"/>
</dbReference>
<keyword evidence="1" id="KW-1134">Transmembrane beta strand</keyword>
<keyword evidence="5" id="KW-1185">Reference proteome</keyword>
<proteinExistence type="inferred from homology"/>
<dbReference type="Gene3D" id="2.170.130.10">
    <property type="entry name" value="TonB-dependent receptor, plug domain"/>
    <property type="match status" value="1"/>
</dbReference>
<comment type="subcellular location">
    <subcellularLocation>
        <location evidence="1">Cell outer membrane</location>
        <topology evidence="1">Multi-pass membrane protein</topology>
    </subcellularLocation>
</comment>
<comment type="similarity">
    <text evidence="1">Belongs to the TonB-dependent receptor family.</text>
</comment>
<dbReference type="Gene3D" id="2.60.40.1120">
    <property type="entry name" value="Carboxypeptidase-like, regulatory domain"/>
    <property type="match status" value="1"/>
</dbReference>
<dbReference type="InterPro" id="IPR039426">
    <property type="entry name" value="TonB-dep_rcpt-like"/>
</dbReference>
<dbReference type="InterPro" id="IPR037066">
    <property type="entry name" value="Plug_dom_sf"/>
</dbReference>
<evidence type="ECO:0000313" key="4">
    <source>
        <dbReference type="EMBL" id="ATL46440.1"/>
    </source>
</evidence>
<dbReference type="PROSITE" id="PS52016">
    <property type="entry name" value="TONB_DEPENDENT_REC_3"/>
    <property type="match status" value="1"/>
</dbReference>
<dbReference type="InterPro" id="IPR008969">
    <property type="entry name" value="CarboxyPept-like_regulatory"/>
</dbReference>